<protein>
    <recommendedName>
        <fullName evidence="3">Flagellin</fullName>
    </recommendedName>
</protein>
<comment type="caution">
    <text evidence="1">The sequence shown here is derived from an EMBL/GenBank/DDBJ whole genome shotgun (WGS) entry which is preliminary data.</text>
</comment>
<keyword evidence="2" id="KW-1185">Reference proteome</keyword>
<evidence type="ECO:0000313" key="2">
    <source>
        <dbReference type="Proteomes" id="UP001055101"/>
    </source>
</evidence>
<dbReference type="Proteomes" id="UP001055101">
    <property type="component" value="Unassembled WGS sequence"/>
</dbReference>
<name>A0ABQ4TK32_9HYPH</name>
<dbReference type="EMBL" id="BPRA01000003">
    <property type="protein sequence ID" value="GJE54390.1"/>
    <property type="molecule type" value="Genomic_DNA"/>
</dbReference>
<organism evidence="1 2">
    <name type="scientific">Methylobacterium thuringiense</name>
    <dbReference type="NCBI Taxonomy" id="1003091"/>
    <lineage>
        <taxon>Bacteria</taxon>
        <taxon>Pseudomonadati</taxon>
        <taxon>Pseudomonadota</taxon>
        <taxon>Alphaproteobacteria</taxon>
        <taxon>Hyphomicrobiales</taxon>
        <taxon>Methylobacteriaceae</taxon>
        <taxon>Methylobacterium</taxon>
    </lineage>
</organism>
<gene>
    <name evidence="1" type="ORF">EKPJFOCH_0865</name>
</gene>
<accession>A0ABQ4TK32</accession>
<reference evidence="1" key="2">
    <citation type="submission" date="2021-08" db="EMBL/GenBank/DDBJ databases">
        <authorList>
            <person name="Tani A."/>
            <person name="Ola A."/>
            <person name="Ogura Y."/>
            <person name="Katsura K."/>
            <person name="Hayashi T."/>
        </authorList>
    </citation>
    <scope>NUCLEOTIDE SEQUENCE</scope>
    <source>
        <strain evidence="1">DSM 23674</strain>
    </source>
</reference>
<proteinExistence type="predicted"/>
<evidence type="ECO:0008006" key="3">
    <source>
        <dbReference type="Google" id="ProtNLM"/>
    </source>
</evidence>
<sequence>MTSINTFAAGSYAADRTAASLAGLKSRLDGLTTQLASGRAAETYGGLGSARTSSLSAHATISALDGYTAAIASSTTRVTLAATSLTQVKTLGDKLRTSLASASLSTTGTGVTTSTTLARSNLDAALDALNQSVADKYIFGGRSTDTAPVISSDIMLKGDPSTGLAGLETLIAEQKNADLGADGNGRLTQTQTGSTVLLTEDASAKARANLGFSLVSAVSSNSAGVSATLTAGTAANVDLAFASQPSDGDRVRVAVLQADGSQKILDLSARTTALPGSSDSFAIGATPADTAANLKALLGTASIASVQSASPPGISAAFGGGSPAALSLSAGTPVAGDTLTLKVGMRDGTTQSITLTAAATADSTSATNFAIGATPADTAANLSVAVSNALKQAGGTALAASSAIRASENFFDGSSSPGLAPRRMAADGSGYAETASKSTVIWYTGDDAATDPRATASVQVGADRNVSIGARANEAPLRETLAAFAALAAGGFTDSTGTQNVALFQATADRAKTLVTPADGKTDVADLVGEFGVASNSMADAKAQAQSTKTALQDSLEGVETVSTEEVAAKLLTLQTQLQASYQVTSMLSKLSLVNYLS</sequence>
<dbReference type="RefSeq" id="WP_147814209.1">
    <property type="nucleotide sequence ID" value="NZ_BPRA01000003.1"/>
</dbReference>
<evidence type="ECO:0000313" key="1">
    <source>
        <dbReference type="EMBL" id="GJE54390.1"/>
    </source>
</evidence>
<dbReference type="SUPFAM" id="SSF64518">
    <property type="entry name" value="Phase 1 flagellin"/>
    <property type="match status" value="1"/>
</dbReference>
<reference evidence="1" key="1">
    <citation type="journal article" date="2021" name="Front. Microbiol.">
        <title>Comprehensive Comparative Genomics and Phenotyping of Methylobacterium Species.</title>
        <authorList>
            <person name="Alessa O."/>
            <person name="Ogura Y."/>
            <person name="Fujitani Y."/>
            <person name="Takami H."/>
            <person name="Hayashi T."/>
            <person name="Sahin N."/>
            <person name="Tani A."/>
        </authorList>
    </citation>
    <scope>NUCLEOTIDE SEQUENCE</scope>
    <source>
        <strain evidence="1">DSM 23674</strain>
    </source>
</reference>